<evidence type="ECO:0000313" key="3">
    <source>
        <dbReference type="EMBL" id="TNC48853.1"/>
    </source>
</evidence>
<evidence type="ECO:0000313" key="2">
    <source>
        <dbReference type="EMBL" id="TNC46122.1"/>
    </source>
</evidence>
<protein>
    <submittedName>
        <fullName evidence="3">Class I SAM-dependent methyltransferase</fullName>
    </submittedName>
</protein>
<feature type="domain" description="Methyltransferase" evidence="1">
    <location>
        <begin position="22"/>
        <end position="122"/>
    </location>
</feature>
<sequence>MPVPPRLTAAVDALPLTPTSDVLEIGGGPGVAAALVLERLGAGGSYVGVDRSEVAERRTRKRCAEAGSAAAWTVVRGPAEDVVPTLPAAGLDVAFAVNVNVFWTSDASVLASGLRRVLRPGGSLWLFYETPSGNLSERVADGVARSLSEGGFSCVTTLTPAARLGAFTASVDTPRVTKR</sequence>
<dbReference type="InterPro" id="IPR041698">
    <property type="entry name" value="Methyltransf_25"/>
</dbReference>
<gene>
    <name evidence="3" type="ORF">FHE65_06710</name>
    <name evidence="2" type="ORF">FHE65_13745</name>
</gene>
<dbReference type="AlphaFoldDB" id="A0A5C4MVX5"/>
<accession>A0A5C4MVX5</accession>
<evidence type="ECO:0000313" key="4">
    <source>
        <dbReference type="Proteomes" id="UP000306740"/>
    </source>
</evidence>
<comment type="caution">
    <text evidence="3">The sequence shown here is derived from an EMBL/GenBank/DDBJ whole genome shotgun (WGS) entry which is preliminary data.</text>
</comment>
<dbReference type="EMBL" id="VDFR01000032">
    <property type="protein sequence ID" value="TNC48853.1"/>
    <property type="molecule type" value="Genomic_DNA"/>
</dbReference>
<dbReference type="RefSeq" id="WP_139085481.1">
    <property type="nucleotide sequence ID" value="NZ_VDFR01000032.1"/>
</dbReference>
<name>A0A5C4MVX5_9ACTN</name>
<dbReference type="Gene3D" id="3.40.50.150">
    <property type="entry name" value="Vaccinia Virus protein VP39"/>
    <property type="match status" value="1"/>
</dbReference>
<dbReference type="InterPro" id="IPR029063">
    <property type="entry name" value="SAM-dependent_MTases_sf"/>
</dbReference>
<dbReference type="SUPFAM" id="SSF53335">
    <property type="entry name" value="S-adenosyl-L-methionine-dependent methyltransferases"/>
    <property type="match status" value="1"/>
</dbReference>
<keyword evidence="3" id="KW-0808">Transferase</keyword>
<organism evidence="3 4">
    <name type="scientific">Mumia zhuanghuii</name>
    <dbReference type="NCBI Taxonomy" id="2585211"/>
    <lineage>
        <taxon>Bacteria</taxon>
        <taxon>Bacillati</taxon>
        <taxon>Actinomycetota</taxon>
        <taxon>Actinomycetes</taxon>
        <taxon>Propionibacteriales</taxon>
        <taxon>Nocardioidaceae</taxon>
        <taxon>Mumia</taxon>
    </lineage>
</organism>
<keyword evidence="3" id="KW-0489">Methyltransferase</keyword>
<proteinExistence type="predicted"/>
<dbReference type="Pfam" id="PF13649">
    <property type="entry name" value="Methyltransf_25"/>
    <property type="match status" value="1"/>
</dbReference>
<dbReference type="GO" id="GO:0008168">
    <property type="term" value="F:methyltransferase activity"/>
    <property type="evidence" value="ECO:0007669"/>
    <property type="project" value="UniProtKB-KW"/>
</dbReference>
<dbReference type="Proteomes" id="UP000306740">
    <property type="component" value="Unassembled WGS sequence"/>
</dbReference>
<dbReference type="GO" id="GO:0032259">
    <property type="term" value="P:methylation"/>
    <property type="evidence" value="ECO:0007669"/>
    <property type="project" value="UniProtKB-KW"/>
</dbReference>
<dbReference type="EMBL" id="VDFR01000061">
    <property type="protein sequence ID" value="TNC46122.1"/>
    <property type="molecule type" value="Genomic_DNA"/>
</dbReference>
<dbReference type="CDD" id="cd02440">
    <property type="entry name" value="AdoMet_MTases"/>
    <property type="match status" value="1"/>
</dbReference>
<reference evidence="3 4" key="1">
    <citation type="submission" date="2019-05" db="EMBL/GenBank/DDBJ databases">
        <title>Mumia sp. nov., isolated from the intestinal contents of plateau pika (Ochotona curzoniae) in the Qinghai-Tibet plateau of China.</title>
        <authorList>
            <person name="Tian Z."/>
        </authorList>
    </citation>
    <scope>NUCLEOTIDE SEQUENCE [LARGE SCALE GENOMIC DNA]</scope>
    <source>
        <strain evidence="4">527</strain>
        <strain evidence="3">Z527</strain>
    </source>
</reference>
<dbReference type="OrthoDB" id="4571118at2"/>
<evidence type="ECO:0000259" key="1">
    <source>
        <dbReference type="Pfam" id="PF13649"/>
    </source>
</evidence>